<dbReference type="EMBL" id="BMEG01000001">
    <property type="protein sequence ID" value="GGD51872.1"/>
    <property type="molecule type" value="Genomic_DNA"/>
</dbReference>
<dbReference type="SUPFAM" id="SSF50486">
    <property type="entry name" value="FMT C-terminal domain-like"/>
    <property type="match status" value="1"/>
</dbReference>
<dbReference type="Gene3D" id="3.40.50.12230">
    <property type="match status" value="1"/>
</dbReference>
<reference evidence="4 5" key="2">
    <citation type="submission" date="2014-03" db="EMBL/GenBank/DDBJ databases">
        <title>Draft Genome Sequences of Four Burkholderia Strains.</title>
        <authorList>
            <person name="Liu X.Y."/>
            <person name="Li C.X."/>
            <person name="Xu J.H."/>
        </authorList>
    </citation>
    <scope>NUCLEOTIDE SEQUENCE [LARGE SCALE GENOMIC DNA]</scope>
    <source>
        <strain evidence="4 5">R27</strain>
    </source>
</reference>
<keyword evidence="4" id="KW-0808">Transferase</keyword>
<dbReference type="SUPFAM" id="SSF53328">
    <property type="entry name" value="Formyltransferase"/>
    <property type="match status" value="1"/>
</dbReference>
<dbReference type="InterPro" id="IPR011034">
    <property type="entry name" value="Formyl_transferase-like_C_sf"/>
</dbReference>
<name>A0A069NUE4_9BURK</name>
<dbReference type="RefSeq" id="WP_035967457.1">
    <property type="nucleotide sequence ID" value="NZ_BMEG01000001.1"/>
</dbReference>
<feature type="domain" description="Formyl transferase N-terminal" evidence="1">
    <location>
        <begin position="25"/>
        <end position="179"/>
    </location>
</feature>
<comment type="caution">
    <text evidence="4">The sequence shown here is derived from an EMBL/GenBank/DDBJ whole genome shotgun (WGS) entry which is preliminary data.</text>
</comment>
<dbReference type="Proteomes" id="UP000027439">
    <property type="component" value="Unassembled WGS sequence"/>
</dbReference>
<dbReference type="PANTHER" id="PTHR11138">
    <property type="entry name" value="METHIONYL-TRNA FORMYLTRANSFERASE"/>
    <property type="match status" value="1"/>
</dbReference>
<dbReference type="EMBL" id="JFHE01000021">
    <property type="protein sequence ID" value="KDR31837.1"/>
    <property type="molecule type" value="Genomic_DNA"/>
</dbReference>
<sequence length="328" mass="35422">MKPRAVVFAYHNVGVRCLQVLLARGVDVALVVTHEDSASENIWFGSVAQVAAEHGIDVITPADPKSPDVHDAVAKAAPDFIFSFYYRHMLPVALLALARRGAYNMHGSLLPKYRGRVPTNWAVINGETETGATLHEMAAKPDAGAIVAQTPVPILPDDTAAQVFDKTVVAAEQTLWRVLPALLAGEAPHLPNDLAAGSYYGGRKPEDGRIDWTQPAQRVYNLIRAVAPPYPGAFTDIGEHRFIVARARLVPETGAPGTPPQKLAELRSLPPGLRVTDNALFGVCGDGRVIAVHELRHRLLDAASHPLGEERAVDPAEFGRLIQSNRHS</sequence>
<keyword evidence="6" id="KW-1185">Reference proteome</keyword>
<evidence type="ECO:0000313" key="4">
    <source>
        <dbReference type="EMBL" id="KDR31837.1"/>
    </source>
</evidence>
<gene>
    <name evidence="4" type="ORF">BG57_12580</name>
    <name evidence="3" type="ORF">GCM10010985_01930</name>
</gene>
<protein>
    <submittedName>
        <fullName evidence="4">Formyltransferase</fullName>
    </submittedName>
</protein>
<accession>A0A069NUE4</accession>
<dbReference type="InterPro" id="IPR036477">
    <property type="entry name" value="Formyl_transf_N_sf"/>
</dbReference>
<dbReference type="OrthoDB" id="9802815at2"/>
<evidence type="ECO:0000259" key="2">
    <source>
        <dbReference type="Pfam" id="PF02911"/>
    </source>
</evidence>
<dbReference type="eggNOG" id="COG0223">
    <property type="taxonomic scope" value="Bacteria"/>
</dbReference>
<dbReference type="Proteomes" id="UP000597138">
    <property type="component" value="Unassembled WGS sequence"/>
</dbReference>
<dbReference type="InterPro" id="IPR005793">
    <property type="entry name" value="Formyl_trans_C"/>
</dbReference>
<evidence type="ECO:0000313" key="5">
    <source>
        <dbReference type="Proteomes" id="UP000027439"/>
    </source>
</evidence>
<dbReference type="Pfam" id="PF02911">
    <property type="entry name" value="Formyl_trans_C"/>
    <property type="match status" value="1"/>
</dbReference>
<reference evidence="3" key="1">
    <citation type="journal article" date="2014" name="Int. J. Syst. Evol. Microbiol.">
        <title>Complete genome of a new Firmicutes species belonging to the dominant human colonic microbiota ('Ruminococcus bicirculans') reveals two chromosomes and a selective capacity to utilize plant glucans.</title>
        <authorList>
            <consortium name="NISC Comparative Sequencing Program"/>
            <person name="Wegmann U."/>
            <person name="Louis P."/>
            <person name="Goesmann A."/>
            <person name="Henrissat B."/>
            <person name="Duncan S.H."/>
            <person name="Flint H.J."/>
        </authorList>
    </citation>
    <scope>NUCLEOTIDE SEQUENCE</scope>
    <source>
        <strain evidence="3">CGMCC 1.11013</strain>
    </source>
</reference>
<reference evidence="3" key="4">
    <citation type="submission" date="2024-05" db="EMBL/GenBank/DDBJ databases">
        <authorList>
            <person name="Sun Q."/>
            <person name="Zhou Y."/>
        </authorList>
    </citation>
    <scope>NUCLEOTIDE SEQUENCE</scope>
    <source>
        <strain evidence="3">CGMCC 1.11013</strain>
    </source>
</reference>
<dbReference type="PANTHER" id="PTHR11138:SF5">
    <property type="entry name" value="METHIONYL-TRNA FORMYLTRANSFERASE, MITOCHONDRIAL"/>
    <property type="match status" value="1"/>
</dbReference>
<dbReference type="CDD" id="cd08702">
    <property type="entry name" value="Arna_FMT_C"/>
    <property type="match status" value="1"/>
</dbReference>
<evidence type="ECO:0000313" key="3">
    <source>
        <dbReference type="EMBL" id="GGD51872.1"/>
    </source>
</evidence>
<dbReference type="STRING" id="1071679.BG57_12580"/>
<dbReference type="Pfam" id="PF00551">
    <property type="entry name" value="Formyl_trans_N"/>
    <property type="match status" value="1"/>
</dbReference>
<dbReference type="AlphaFoldDB" id="A0A069NUE4"/>
<dbReference type="GO" id="GO:0005829">
    <property type="term" value="C:cytosol"/>
    <property type="evidence" value="ECO:0007669"/>
    <property type="project" value="TreeGrafter"/>
</dbReference>
<reference evidence="6" key="3">
    <citation type="journal article" date="2019" name="Int. J. Syst. Evol. Microbiol.">
        <title>The Global Catalogue of Microorganisms (GCM) 10K type strain sequencing project: providing services to taxonomists for standard genome sequencing and annotation.</title>
        <authorList>
            <consortium name="The Broad Institute Genomics Platform"/>
            <consortium name="The Broad Institute Genome Sequencing Center for Infectious Disease"/>
            <person name="Wu L."/>
            <person name="Ma J."/>
        </authorList>
    </citation>
    <scope>NUCLEOTIDE SEQUENCE [LARGE SCALE GENOMIC DNA]</scope>
    <source>
        <strain evidence="6">CGMCC 1.11013</strain>
    </source>
</reference>
<proteinExistence type="predicted"/>
<dbReference type="GO" id="GO:0004479">
    <property type="term" value="F:methionyl-tRNA formyltransferase activity"/>
    <property type="evidence" value="ECO:0007669"/>
    <property type="project" value="TreeGrafter"/>
</dbReference>
<feature type="domain" description="Formyl transferase C-terminal" evidence="2">
    <location>
        <begin position="204"/>
        <end position="296"/>
    </location>
</feature>
<evidence type="ECO:0000259" key="1">
    <source>
        <dbReference type="Pfam" id="PF00551"/>
    </source>
</evidence>
<dbReference type="InterPro" id="IPR002376">
    <property type="entry name" value="Formyl_transf_N"/>
</dbReference>
<evidence type="ECO:0000313" key="6">
    <source>
        <dbReference type="Proteomes" id="UP000597138"/>
    </source>
</evidence>
<dbReference type="NCBIfam" id="NF005414">
    <property type="entry name" value="PRK06988.1"/>
    <property type="match status" value="1"/>
</dbReference>
<organism evidence="4 5">
    <name type="scientific">Caballeronia grimmiae</name>
    <dbReference type="NCBI Taxonomy" id="1071679"/>
    <lineage>
        <taxon>Bacteria</taxon>
        <taxon>Pseudomonadati</taxon>
        <taxon>Pseudomonadota</taxon>
        <taxon>Betaproteobacteria</taxon>
        <taxon>Burkholderiales</taxon>
        <taxon>Burkholderiaceae</taxon>
        <taxon>Caballeronia</taxon>
    </lineage>
</organism>